<evidence type="ECO:0000256" key="1">
    <source>
        <dbReference type="ARBA" id="ARBA00009775"/>
    </source>
</evidence>
<evidence type="ECO:0000313" key="12">
    <source>
        <dbReference type="EMBL" id="CRG99354.1"/>
    </source>
</evidence>
<sequence>MFLKNFFLLYLLYYNYAFLIKTNKNIYTFQSMSSLNIQNLNDVKEKLKYEKKAYCLLLNKYKVNKILKNKYAKFWLLDIYKFPSVLNFKEYKDSFLEENENILSYIYNYLGDLKRNNQNLQINDINKKSTNSYNSDENKSNNNEDDYRLIPLNDYFNKIVEELIKYDKCITLESINKIFTENLSIENEYNANNLESDIYNLSDEEIINKKKNLENIYNTNKLEYIKELFTLIKNENIKLKLVTLYFGYDNMNTSEVLKKIFPSINEIIHKFEIIGHIAHLNFCDKLKDCKKLIAEIILDKNKSIKTVINKKDILNNVHRTFNIELLAGEENYITELKENNIKVKLNYELVYWNSKLKKERDRIFNLVDNNSIVIDVFGGVGIFSLLLSKKNCLCFSNDINEHAYGYMNINIKLNKKKNILTYNLEGRKFLENLFNLNIFSKNTTLLTMFIDKQNMNNISIDFINNKNQNTVDEKKKKKSHLDKNNKKNIEINYLSNSNKNTNILNDKKTKENLNNNDRNNNIGEYNLNNKYTNENNIMNNYICNDNFKSIITSDINNTYNNCKKMNFESKEDLCNIFENKYKNHKISDENTDDIKNQELFKIDINLNIYNDIHILMNLPKTALEFLDVFKNLKKKENEEIRNIFIHCYYFSKPEFFYEYAEKNILLHLQYKPKEMKITEIRKVSPSKSMYVVEFNLKDLFTI</sequence>
<dbReference type="GO" id="GO:0002939">
    <property type="term" value="P:tRNA N1-guanine methylation"/>
    <property type="evidence" value="ECO:0007669"/>
    <property type="project" value="TreeGrafter"/>
</dbReference>
<feature type="binding site" evidence="10">
    <location>
        <position position="617"/>
    </location>
    <ligand>
        <name>S-adenosyl-L-methionine</name>
        <dbReference type="ChEBI" id="CHEBI:59789"/>
    </ligand>
</feature>
<organism evidence="12 13">
    <name type="scientific">Plasmodium relictum</name>
    <dbReference type="NCBI Taxonomy" id="85471"/>
    <lineage>
        <taxon>Eukaryota</taxon>
        <taxon>Sar</taxon>
        <taxon>Alveolata</taxon>
        <taxon>Apicomplexa</taxon>
        <taxon>Aconoidasida</taxon>
        <taxon>Haemosporida</taxon>
        <taxon>Plasmodiidae</taxon>
        <taxon>Plasmodium</taxon>
        <taxon>Plasmodium (Haemamoeba)</taxon>
    </lineage>
</organism>
<keyword evidence="2 10" id="KW-0963">Cytoplasm</keyword>
<keyword evidence="5 10" id="KW-0949">S-adenosyl-L-methionine</keyword>
<dbReference type="OrthoDB" id="408788at2759"/>
<keyword evidence="8 10" id="KW-0539">Nucleus</keyword>
<evidence type="ECO:0000259" key="11">
    <source>
        <dbReference type="PROSITE" id="PS51684"/>
    </source>
</evidence>
<dbReference type="EC" id="2.1.1.228" evidence="10"/>
<dbReference type="GeneID" id="39735455"/>
<dbReference type="AlphaFoldDB" id="A0A1J1H373"/>
<dbReference type="GO" id="GO:0052906">
    <property type="term" value="F:tRNA (guanine(37)-N1)-methyltransferase activity"/>
    <property type="evidence" value="ECO:0007669"/>
    <property type="project" value="UniProtKB-UniRule"/>
</dbReference>
<keyword evidence="3 10" id="KW-0489">Methyltransferase</keyword>
<dbReference type="Gene3D" id="3.30.300.110">
    <property type="entry name" value="Met-10+ protein-like domains"/>
    <property type="match status" value="1"/>
</dbReference>
<keyword evidence="7 10" id="KW-0496">Mitochondrion</keyword>
<keyword evidence="13" id="KW-1185">Reference proteome</keyword>
<dbReference type="Pfam" id="PF25133">
    <property type="entry name" value="TYW2_N_2"/>
    <property type="match status" value="1"/>
</dbReference>
<keyword evidence="4 10" id="KW-0808">Transferase</keyword>
<dbReference type="InterPro" id="IPR056743">
    <property type="entry name" value="TRM5-TYW2-like_MTfase"/>
</dbReference>
<evidence type="ECO:0000256" key="3">
    <source>
        <dbReference type="ARBA" id="ARBA00022603"/>
    </source>
</evidence>
<dbReference type="VEuPathDB" id="PlasmoDB:PRELSG_0711800"/>
<evidence type="ECO:0000256" key="6">
    <source>
        <dbReference type="ARBA" id="ARBA00022694"/>
    </source>
</evidence>
<feature type="binding site" evidence="10">
    <location>
        <begin position="398"/>
        <end position="399"/>
    </location>
    <ligand>
        <name>S-adenosyl-L-methionine</name>
        <dbReference type="ChEBI" id="CHEBI:59789"/>
    </ligand>
</feature>
<feature type="domain" description="SAM-dependent methyltransferase TRM5/TYW2-type" evidence="11">
    <location>
        <begin position="271"/>
        <end position="698"/>
    </location>
</feature>
<dbReference type="PROSITE" id="PS51684">
    <property type="entry name" value="SAM_MT_TRM5_TYW2"/>
    <property type="match status" value="1"/>
</dbReference>
<evidence type="ECO:0000256" key="10">
    <source>
        <dbReference type="HAMAP-Rule" id="MF_03152"/>
    </source>
</evidence>
<dbReference type="InterPro" id="IPR056744">
    <property type="entry name" value="TRM5/TYW2-like_N"/>
</dbReference>
<evidence type="ECO:0000313" key="13">
    <source>
        <dbReference type="Proteomes" id="UP000220158"/>
    </source>
</evidence>
<feature type="binding site" evidence="10">
    <location>
        <position position="360"/>
    </location>
    <ligand>
        <name>S-adenosyl-L-methionine</name>
        <dbReference type="ChEBI" id="CHEBI:59789"/>
    </ligand>
</feature>
<dbReference type="FunFam" id="3.30.300.110:FF:000001">
    <property type="entry name" value="tRNA (guanine(37)-N1)-methyltransferase"/>
    <property type="match status" value="1"/>
</dbReference>
<dbReference type="Pfam" id="PF02475">
    <property type="entry name" value="TRM5-TYW2_MTfase"/>
    <property type="match status" value="1"/>
</dbReference>
<comment type="subcellular location">
    <subcellularLocation>
        <location evidence="10">Mitochondrion matrix</location>
    </subcellularLocation>
    <subcellularLocation>
        <location evidence="10">Nucleus</location>
    </subcellularLocation>
    <subcellularLocation>
        <location evidence="10">Cytoplasm</location>
    </subcellularLocation>
    <text evidence="10">Predominantly in the mitochondria and in the nucleus.</text>
</comment>
<dbReference type="Proteomes" id="UP000220158">
    <property type="component" value="Chromosome 7"/>
</dbReference>
<protein>
    <recommendedName>
        <fullName evidence="10">tRNA (guanine(37)-N1)-methyltransferase</fullName>
        <ecNumber evidence="10">2.1.1.228</ecNumber>
    </recommendedName>
    <alternativeName>
        <fullName evidence="10">M1G-methyltransferase</fullName>
    </alternativeName>
    <alternativeName>
        <fullName evidence="10">tRNA [GM37] methyltransferase</fullName>
    </alternativeName>
    <alternativeName>
        <fullName evidence="10">tRNA methyltransferase 5 homolog</fullName>
    </alternativeName>
</protein>
<evidence type="ECO:0000256" key="7">
    <source>
        <dbReference type="ARBA" id="ARBA00023128"/>
    </source>
</evidence>
<evidence type="ECO:0000256" key="8">
    <source>
        <dbReference type="ARBA" id="ARBA00023242"/>
    </source>
</evidence>
<proteinExistence type="inferred from homology"/>
<comment type="catalytic activity">
    <reaction evidence="9 10">
        <text>guanosine(37) in tRNA + S-adenosyl-L-methionine = N(1)-methylguanosine(37) in tRNA + S-adenosyl-L-homocysteine + H(+)</text>
        <dbReference type="Rhea" id="RHEA:36899"/>
        <dbReference type="Rhea" id="RHEA-COMP:10145"/>
        <dbReference type="Rhea" id="RHEA-COMP:10147"/>
        <dbReference type="ChEBI" id="CHEBI:15378"/>
        <dbReference type="ChEBI" id="CHEBI:57856"/>
        <dbReference type="ChEBI" id="CHEBI:59789"/>
        <dbReference type="ChEBI" id="CHEBI:73542"/>
        <dbReference type="ChEBI" id="CHEBI:74269"/>
        <dbReference type="EC" id="2.1.1.228"/>
    </reaction>
</comment>
<keyword evidence="6 10" id="KW-0819">tRNA processing</keyword>
<dbReference type="GO" id="GO:0005634">
    <property type="term" value="C:nucleus"/>
    <property type="evidence" value="ECO:0007669"/>
    <property type="project" value="UniProtKB-SubCell"/>
</dbReference>
<accession>A0A1J1H373</accession>
<evidence type="ECO:0000256" key="5">
    <source>
        <dbReference type="ARBA" id="ARBA00022691"/>
    </source>
</evidence>
<dbReference type="OMA" id="GYENMNT"/>
<dbReference type="Gene3D" id="3.40.50.150">
    <property type="entry name" value="Vaccinia Virus protein VP39"/>
    <property type="match status" value="2"/>
</dbReference>
<dbReference type="PANTHER" id="PTHR23245:SF43">
    <property type="entry name" value="TRNA (GUANINE(37)-N1)-METHYLTRANSFERASE 2"/>
    <property type="match status" value="1"/>
</dbReference>
<dbReference type="GO" id="GO:0005759">
    <property type="term" value="C:mitochondrial matrix"/>
    <property type="evidence" value="ECO:0007669"/>
    <property type="project" value="UniProtKB-SubCell"/>
</dbReference>
<evidence type="ECO:0000256" key="2">
    <source>
        <dbReference type="ARBA" id="ARBA00022490"/>
    </source>
</evidence>
<reference evidence="12 13" key="1">
    <citation type="submission" date="2015-04" db="EMBL/GenBank/DDBJ databases">
        <authorList>
            <consortium name="Pathogen Informatics"/>
        </authorList>
    </citation>
    <scope>NUCLEOTIDE SEQUENCE [LARGE SCALE GENOMIC DNA]</scope>
    <source>
        <strain evidence="12 13">SGS1</strain>
    </source>
</reference>
<feature type="binding site" evidence="10">
    <location>
        <begin position="425"/>
        <end position="426"/>
    </location>
    <ligand>
        <name>S-adenosyl-L-methionine</name>
        <dbReference type="ChEBI" id="CHEBI:59789"/>
    </ligand>
</feature>
<dbReference type="KEGG" id="prel:PRELSG_0711800"/>
<dbReference type="InterPro" id="IPR025792">
    <property type="entry name" value="tRNA_Gua_MeTrfase_euk"/>
</dbReference>
<name>A0A1J1H373_PLARL</name>
<dbReference type="GO" id="GO:0070901">
    <property type="term" value="P:mitochondrial tRNA methylation"/>
    <property type="evidence" value="ECO:0007669"/>
    <property type="project" value="UniProtKB-ARBA"/>
</dbReference>
<comment type="subunit">
    <text evidence="10">Monomer.</text>
</comment>
<comment type="function">
    <text evidence="10">Specifically methylates the N1 position of guanosine-37 in various cytoplasmic and mitochondrial tRNAs. Methylation is not dependent on the nature of the nucleoside 5' of the target nucleoside. This is the first step in the biosynthesis of wybutosine (yW), a modified base adjacent to the anticodon of tRNAs and required for accurate decoding.</text>
</comment>
<comment type="similarity">
    <text evidence="1">Belongs to the class I-like SAM-binding methyltransferase superfamily. TRM5/TYW2 family.</text>
</comment>
<evidence type="ECO:0000256" key="4">
    <source>
        <dbReference type="ARBA" id="ARBA00022679"/>
    </source>
</evidence>
<dbReference type="PANTHER" id="PTHR23245">
    <property type="entry name" value="TRNA METHYLTRANSFERASE"/>
    <property type="match status" value="1"/>
</dbReference>
<dbReference type="RefSeq" id="XP_028532361.1">
    <property type="nucleotide sequence ID" value="XM_028675809.1"/>
</dbReference>
<comment type="similarity">
    <text evidence="10">Belongs to the TRM5 / TYW2 family.</text>
</comment>
<dbReference type="InterPro" id="IPR030382">
    <property type="entry name" value="MeTrfase_TRM5/TYW2"/>
</dbReference>
<dbReference type="HAMAP" id="MF_03152">
    <property type="entry name" value="TRM5"/>
    <property type="match status" value="1"/>
</dbReference>
<gene>
    <name evidence="12" type="ORF">PRELSG_0711800</name>
</gene>
<dbReference type="EMBL" id="LN835302">
    <property type="protein sequence ID" value="CRG99354.1"/>
    <property type="molecule type" value="Genomic_DNA"/>
</dbReference>
<dbReference type="SUPFAM" id="SSF53335">
    <property type="entry name" value="S-adenosyl-L-methionine-dependent methyltransferases"/>
    <property type="match status" value="1"/>
</dbReference>
<dbReference type="InterPro" id="IPR029063">
    <property type="entry name" value="SAM-dependent_MTases_sf"/>
</dbReference>
<evidence type="ECO:0000256" key="9">
    <source>
        <dbReference type="ARBA" id="ARBA00047783"/>
    </source>
</evidence>